<feature type="domain" description="Trypsin-co-occurring" evidence="1">
    <location>
        <begin position="7"/>
        <end position="104"/>
    </location>
</feature>
<sequence>MKRIVEFPLENGDLILVEVDEPGPTDHRFGLRDEMIQTAKKTFESALDQVKPIANVIMTKVNSLNQPADEVEIKFGIKMSAELGAVIASGNAEVNYEVTLKWKREP</sequence>
<name>A0A8J7AHE5_DESMC</name>
<comment type="caution">
    <text evidence="2">The sequence shown here is derived from an EMBL/GenBank/DDBJ whole genome shotgun (WGS) entry which is preliminary data.</text>
</comment>
<gene>
    <name evidence="2" type="ORF">IQ276_25870</name>
</gene>
<dbReference type="Proteomes" id="UP000622533">
    <property type="component" value="Unassembled WGS sequence"/>
</dbReference>
<evidence type="ECO:0000313" key="3">
    <source>
        <dbReference type="Proteomes" id="UP000622533"/>
    </source>
</evidence>
<dbReference type="RefSeq" id="WP_193920970.1">
    <property type="nucleotide sequence ID" value="NZ_JADEXS020000001.1"/>
</dbReference>
<proteinExistence type="predicted"/>
<keyword evidence="3" id="KW-1185">Reference proteome</keyword>
<protein>
    <recommendedName>
        <fullName evidence="1">Trypsin-co-occurring domain-containing protein</fullName>
    </recommendedName>
</protein>
<evidence type="ECO:0000313" key="2">
    <source>
        <dbReference type="EMBL" id="MBE9025717.1"/>
    </source>
</evidence>
<dbReference type="Pfam" id="PF19493">
    <property type="entry name" value="Trypco1"/>
    <property type="match status" value="1"/>
</dbReference>
<dbReference type="InterPro" id="IPR045794">
    <property type="entry name" value="Trypco1"/>
</dbReference>
<evidence type="ECO:0000259" key="1">
    <source>
        <dbReference type="Pfam" id="PF19493"/>
    </source>
</evidence>
<dbReference type="AlphaFoldDB" id="A0A8J7AHE5"/>
<dbReference type="NCBIfam" id="NF041216">
    <property type="entry name" value="CU044_2847_fam"/>
    <property type="match status" value="1"/>
</dbReference>
<accession>A0A8J7AHE5</accession>
<dbReference type="EMBL" id="JADEXS010000467">
    <property type="protein sequence ID" value="MBE9025717.1"/>
    <property type="molecule type" value="Genomic_DNA"/>
</dbReference>
<reference evidence="2" key="1">
    <citation type="submission" date="2020-10" db="EMBL/GenBank/DDBJ databases">
        <authorList>
            <person name="Castelo-Branco R."/>
            <person name="Eusebio N."/>
            <person name="Adriana R."/>
            <person name="Vieira A."/>
            <person name="Brugerolle De Fraissinette N."/>
            <person name="Rezende De Castro R."/>
            <person name="Schneider M.P."/>
            <person name="Vasconcelos V."/>
            <person name="Leao P.N."/>
        </authorList>
    </citation>
    <scope>NUCLEOTIDE SEQUENCE</scope>
    <source>
        <strain evidence="2">LEGE 12446</strain>
    </source>
</reference>
<organism evidence="2 3">
    <name type="scientific">Desmonostoc muscorum LEGE 12446</name>
    <dbReference type="NCBI Taxonomy" id="1828758"/>
    <lineage>
        <taxon>Bacteria</taxon>
        <taxon>Bacillati</taxon>
        <taxon>Cyanobacteriota</taxon>
        <taxon>Cyanophyceae</taxon>
        <taxon>Nostocales</taxon>
        <taxon>Nostocaceae</taxon>
        <taxon>Desmonostoc</taxon>
    </lineage>
</organism>